<protein>
    <submittedName>
        <fullName evidence="1">NaCP60E protein</fullName>
    </submittedName>
</protein>
<name>A0A812LEK8_SYMPI</name>
<evidence type="ECO:0000313" key="1">
    <source>
        <dbReference type="EMBL" id="CAE7240660.1"/>
    </source>
</evidence>
<sequence length="130" mass="14904">MQNPTGLRKGLVAQWKAAQGTMEKFAFLKAFLLDREMASIEIQPYYEELSEDKTKEKYSELPLCRIREQYEHLPGGKQYVADLIASQKGKKHPQSNDDEMKLYKVFVGVDTTSYLASLLDSATVAFRLYD</sequence>
<comment type="caution">
    <text evidence="1">The sequence shown here is derived from an EMBL/GenBank/DDBJ whole genome shotgun (WGS) entry which is preliminary data.</text>
</comment>
<proteinExistence type="predicted"/>
<reference evidence="1" key="1">
    <citation type="submission" date="2021-02" db="EMBL/GenBank/DDBJ databases">
        <authorList>
            <person name="Dougan E. K."/>
            <person name="Rhodes N."/>
            <person name="Thang M."/>
            <person name="Chan C."/>
        </authorList>
    </citation>
    <scope>NUCLEOTIDE SEQUENCE</scope>
</reference>
<dbReference type="OrthoDB" id="440616at2759"/>
<keyword evidence="2" id="KW-1185">Reference proteome</keyword>
<dbReference type="AlphaFoldDB" id="A0A812LEK8"/>
<gene>
    <name evidence="1" type="primary">NaCP60E</name>
    <name evidence="1" type="ORF">SPIL2461_LOCUS4118</name>
</gene>
<dbReference type="Proteomes" id="UP000649617">
    <property type="component" value="Unassembled WGS sequence"/>
</dbReference>
<accession>A0A812LEK8</accession>
<organism evidence="1 2">
    <name type="scientific">Symbiodinium pilosum</name>
    <name type="common">Dinoflagellate</name>
    <dbReference type="NCBI Taxonomy" id="2952"/>
    <lineage>
        <taxon>Eukaryota</taxon>
        <taxon>Sar</taxon>
        <taxon>Alveolata</taxon>
        <taxon>Dinophyceae</taxon>
        <taxon>Suessiales</taxon>
        <taxon>Symbiodiniaceae</taxon>
        <taxon>Symbiodinium</taxon>
    </lineage>
</organism>
<dbReference type="EMBL" id="CAJNIZ010005311">
    <property type="protein sequence ID" value="CAE7240660.1"/>
    <property type="molecule type" value="Genomic_DNA"/>
</dbReference>
<evidence type="ECO:0000313" key="2">
    <source>
        <dbReference type="Proteomes" id="UP000649617"/>
    </source>
</evidence>